<feature type="transmembrane region" description="Helical" evidence="5">
    <location>
        <begin position="71"/>
        <end position="92"/>
    </location>
</feature>
<keyword evidence="2 5" id="KW-0812">Transmembrane</keyword>
<reference evidence="7 8" key="1">
    <citation type="submission" date="2019-06" db="EMBL/GenBank/DDBJ databases">
        <title>Wine fermentation using esterase from Monascus purpureus.</title>
        <authorList>
            <person name="Geng C."/>
            <person name="Zhang Y."/>
        </authorList>
    </citation>
    <scope>NUCLEOTIDE SEQUENCE [LARGE SCALE GENOMIC DNA]</scope>
    <source>
        <strain evidence="7">HQ1</strain>
    </source>
</reference>
<name>A0A507QS19_MONPU</name>
<feature type="domain" description="MARVEL" evidence="6">
    <location>
        <begin position="9"/>
        <end position="136"/>
    </location>
</feature>
<organism evidence="7 8">
    <name type="scientific">Monascus purpureus</name>
    <name type="common">Red mold</name>
    <name type="synonym">Monascus anka</name>
    <dbReference type="NCBI Taxonomy" id="5098"/>
    <lineage>
        <taxon>Eukaryota</taxon>
        <taxon>Fungi</taxon>
        <taxon>Dikarya</taxon>
        <taxon>Ascomycota</taxon>
        <taxon>Pezizomycotina</taxon>
        <taxon>Eurotiomycetes</taxon>
        <taxon>Eurotiomycetidae</taxon>
        <taxon>Eurotiales</taxon>
        <taxon>Aspergillaceae</taxon>
        <taxon>Monascus</taxon>
    </lineage>
</organism>
<protein>
    <recommendedName>
        <fullName evidence="6">MARVEL domain-containing protein</fullName>
    </recommendedName>
</protein>
<evidence type="ECO:0000256" key="2">
    <source>
        <dbReference type="ARBA" id="ARBA00022692"/>
    </source>
</evidence>
<feature type="transmembrane region" description="Helical" evidence="5">
    <location>
        <begin position="12"/>
        <end position="34"/>
    </location>
</feature>
<keyword evidence="3 5" id="KW-1133">Transmembrane helix</keyword>
<evidence type="ECO:0000259" key="6">
    <source>
        <dbReference type="Pfam" id="PF01284"/>
    </source>
</evidence>
<evidence type="ECO:0000256" key="5">
    <source>
        <dbReference type="SAM" id="Phobius"/>
    </source>
</evidence>
<dbReference type="PANTHER" id="PTHR39608:SF1">
    <property type="entry name" value="INTEGRAL MEMBRANE PROTEIN (AFU_ORTHOLOGUE AFUA_5G08640)"/>
    <property type="match status" value="1"/>
</dbReference>
<evidence type="ECO:0000256" key="1">
    <source>
        <dbReference type="ARBA" id="ARBA00004141"/>
    </source>
</evidence>
<comment type="subcellular location">
    <subcellularLocation>
        <location evidence="1">Membrane</location>
        <topology evidence="1">Multi-pass membrane protein</topology>
    </subcellularLocation>
</comment>
<evidence type="ECO:0000313" key="8">
    <source>
        <dbReference type="Proteomes" id="UP000319663"/>
    </source>
</evidence>
<sequence length="156" mass="17033">MPPLAHLLSAFLRIAEISFAAIVAGIIGNFLYEFELFSGDWIDARWIYTEVIAGISIVLGLILVIPFATSFFAWPLDILIALSWFAAFGILVDGAERLDCDGNPYWVIFLGDSFCDEWKAAEAFCFLSGVAWIVSGFVVSSPLGQSITGLVVSDKI</sequence>
<keyword evidence="8" id="KW-1185">Reference proteome</keyword>
<keyword evidence="4 5" id="KW-0472">Membrane</keyword>
<evidence type="ECO:0000313" key="7">
    <source>
        <dbReference type="EMBL" id="TQB70015.1"/>
    </source>
</evidence>
<dbReference type="Pfam" id="PF01284">
    <property type="entry name" value="MARVEL"/>
    <property type="match status" value="1"/>
</dbReference>
<feature type="transmembrane region" description="Helical" evidence="5">
    <location>
        <begin position="46"/>
        <end position="65"/>
    </location>
</feature>
<dbReference type="Proteomes" id="UP000319663">
    <property type="component" value="Unassembled WGS sequence"/>
</dbReference>
<comment type="caution">
    <text evidence="7">The sequence shown here is derived from an EMBL/GenBank/DDBJ whole genome shotgun (WGS) entry which is preliminary data.</text>
</comment>
<dbReference type="GO" id="GO:0016020">
    <property type="term" value="C:membrane"/>
    <property type="evidence" value="ECO:0007669"/>
    <property type="project" value="UniProtKB-SubCell"/>
</dbReference>
<dbReference type="PANTHER" id="PTHR39608">
    <property type="entry name" value="INTEGRAL MEMBRANE PROTEIN (AFU_ORTHOLOGUE AFUA_5G08640)"/>
    <property type="match status" value="1"/>
</dbReference>
<dbReference type="EMBL" id="VIFY01000126">
    <property type="protein sequence ID" value="TQB70015.1"/>
    <property type="molecule type" value="Genomic_DNA"/>
</dbReference>
<dbReference type="AlphaFoldDB" id="A0A507QS19"/>
<proteinExistence type="predicted"/>
<dbReference type="InterPro" id="IPR008253">
    <property type="entry name" value="Marvel"/>
</dbReference>
<evidence type="ECO:0000256" key="4">
    <source>
        <dbReference type="ARBA" id="ARBA00023136"/>
    </source>
</evidence>
<evidence type="ECO:0000256" key="3">
    <source>
        <dbReference type="ARBA" id="ARBA00022989"/>
    </source>
</evidence>
<accession>A0A507QS19</accession>
<gene>
    <name evidence="7" type="ORF">MPDQ_001073</name>
</gene>